<evidence type="ECO:0000313" key="1">
    <source>
        <dbReference type="EMBL" id="RVT49588.1"/>
    </source>
</evidence>
<dbReference type="OrthoDB" id="5877230at2"/>
<dbReference type="NCBIfam" id="NF041292">
    <property type="entry name" value="StbB"/>
    <property type="match status" value="1"/>
</dbReference>
<accession>A0A437JRM6</accession>
<keyword evidence="2" id="KW-1185">Reference proteome</keyword>
<protein>
    <recommendedName>
        <fullName evidence="3">StbB</fullName>
    </recommendedName>
</protein>
<dbReference type="Gene3D" id="3.40.50.300">
    <property type="entry name" value="P-loop containing nucleotide triphosphate hydrolases"/>
    <property type="match status" value="1"/>
</dbReference>
<dbReference type="InterPro" id="IPR047985">
    <property type="entry name" value="StbB-like"/>
</dbReference>
<comment type="caution">
    <text evidence="1">The sequence shown here is derived from an EMBL/GenBank/DDBJ whole genome shotgun (WGS) entry which is preliminary data.</text>
</comment>
<dbReference type="AlphaFoldDB" id="A0A437JRM6"/>
<evidence type="ECO:0000313" key="2">
    <source>
        <dbReference type="Proteomes" id="UP000288178"/>
    </source>
</evidence>
<dbReference type="InterPro" id="IPR027417">
    <property type="entry name" value="P-loop_NTPase"/>
</dbReference>
<name>A0A437JRM6_9BURK</name>
<dbReference type="Proteomes" id="UP000288178">
    <property type="component" value="Unassembled WGS sequence"/>
</dbReference>
<organism evidence="1 2">
    <name type="scientific">Rubrivivax albus</name>
    <dbReference type="NCBI Taxonomy" id="2499835"/>
    <lineage>
        <taxon>Bacteria</taxon>
        <taxon>Pseudomonadati</taxon>
        <taxon>Pseudomonadota</taxon>
        <taxon>Betaproteobacteria</taxon>
        <taxon>Burkholderiales</taxon>
        <taxon>Sphaerotilaceae</taxon>
        <taxon>Rubrivivax</taxon>
    </lineage>
</organism>
<dbReference type="SUPFAM" id="SSF52540">
    <property type="entry name" value="P-loop containing nucleoside triphosphate hydrolases"/>
    <property type="match status" value="1"/>
</dbReference>
<dbReference type="RefSeq" id="WP_128199760.1">
    <property type="nucleotide sequence ID" value="NZ_SACT01000007.1"/>
</dbReference>
<evidence type="ECO:0008006" key="3">
    <source>
        <dbReference type="Google" id="ProtNLM"/>
    </source>
</evidence>
<dbReference type="CDD" id="cd01983">
    <property type="entry name" value="SIMIBI"/>
    <property type="match status" value="1"/>
</dbReference>
<dbReference type="EMBL" id="SACT01000007">
    <property type="protein sequence ID" value="RVT49588.1"/>
    <property type="molecule type" value="Genomic_DNA"/>
</dbReference>
<proteinExistence type="predicted"/>
<gene>
    <name evidence="1" type="ORF">ENE75_18185</name>
</gene>
<sequence length="249" mass="26572">MKIAVISFSGNVGKTTIARHLLAPRLPGARIVAIESINAGDDEDHVIRGRQFAELQEYLQVVDSVVVDIGASNIEDLLALMRRYRGSHEDFDAFVVPTVPAGKQQRDTIATLAELSRLGIPASRVHVLFNMVDDGTELERVFEPVIAFLQQSSVATASLDCRLGVNEIYGRVQGSAVNLADLAADRTDYKALIAAATDSGVRLALAQRLATRRLAIGVVPELDACFAALQLGAFADQHADAASAAGVNP</sequence>
<reference evidence="1 2" key="1">
    <citation type="submission" date="2019-01" db="EMBL/GenBank/DDBJ databases">
        <authorList>
            <person name="Chen W.-M."/>
        </authorList>
    </citation>
    <scope>NUCLEOTIDE SEQUENCE [LARGE SCALE GENOMIC DNA]</scope>
    <source>
        <strain evidence="1 2">ICH-3</strain>
    </source>
</reference>